<reference evidence="6" key="1">
    <citation type="journal article" date="2019" name="Sci. Rep.">
        <title>Draft genome of Tanacetum cinerariifolium, the natural source of mosquito coil.</title>
        <authorList>
            <person name="Yamashiro T."/>
            <person name="Shiraishi A."/>
            <person name="Satake H."/>
            <person name="Nakayama K."/>
        </authorList>
    </citation>
    <scope>NUCLEOTIDE SEQUENCE</scope>
</reference>
<proteinExistence type="predicted"/>
<feature type="compositionally biased region" description="Polar residues" evidence="2">
    <location>
        <begin position="1084"/>
        <end position="1096"/>
    </location>
</feature>
<name>A0A6L2K6C8_TANCI</name>
<evidence type="ECO:0000259" key="4">
    <source>
        <dbReference type="Pfam" id="PF07727"/>
    </source>
</evidence>
<dbReference type="EMBL" id="BKCJ010001916">
    <property type="protein sequence ID" value="GEU44946.1"/>
    <property type="molecule type" value="Genomic_DNA"/>
</dbReference>
<comment type="caution">
    <text evidence="6">The sequence shown here is derived from an EMBL/GenBank/DDBJ whole genome shotgun (WGS) entry which is preliminary data.</text>
</comment>
<feature type="compositionally biased region" description="Basic residues" evidence="2">
    <location>
        <begin position="316"/>
        <end position="326"/>
    </location>
</feature>
<evidence type="ECO:0000256" key="2">
    <source>
        <dbReference type="SAM" id="MobiDB-lite"/>
    </source>
</evidence>
<feature type="chain" id="PRO_5027098957" evidence="3">
    <location>
        <begin position="24"/>
        <end position="1329"/>
    </location>
</feature>
<evidence type="ECO:0000313" key="6">
    <source>
        <dbReference type="EMBL" id="GEU44946.1"/>
    </source>
</evidence>
<dbReference type="Pfam" id="PF07727">
    <property type="entry name" value="RVT_2"/>
    <property type="match status" value="1"/>
</dbReference>
<feature type="region of interest" description="Disordered" evidence="2">
    <location>
        <begin position="301"/>
        <end position="326"/>
    </location>
</feature>
<dbReference type="Pfam" id="PF25597">
    <property type="entry name" value="SH3_retrovirus"/>
    <property type="match status" value="1"/>
</dbReference>
<evidence type="ECO:0000256" key="3">
    <source>
        <dbReference type="SAM" id="SignalP"/>
    </source>
</evidence>
<keyword evidence="3" id="KW-0732">Signal</keyword>
<protein>
    <submittedName>
        <fullName evidence="6">Retrovirus-related Pol polyprotein from transposon TNT 1-94</fullName>
    </submittedName>
</protein>
<sequence>MVKVIMVLGIRVMLLAMVETMQADRQGLLNATTVKVKDIWICNALSLSDEGMQHDTGVSDGQDVQTIIPNNAAFRTEDLDTYDSDCDEISNTQAVLMANISNYESDVISEDIIKPLREKSKDENVNYDYVESETKNVELKNSLAKLISENERFCNEINHVKQVFKVQFDSIKKTRVRTKEHSDSLIDKLNLKSAENEDLKAQIQDKPLDNALDFACMHAQRIQELLVYVQDTCLNAINLSAKKVTVTPKNKVKKVRFAEPLTSSSNIKHVKSSKTSNSNTPVLSPTRLKCSTSNCGSKPTCNKKNDMISQTPSRNMKNKVKSQPRNVNKKNRVVEPIRNLNVKQSQLNVNSKLICAICKKSMFDGVHDMRLFYFVKNVNSRAKSAKKKQNIWKRTGSYDPDLILLLRSCKAKNDPKITSTNVVPSKQTTSHSVATQKQELKVYSRKPKNVKILGCPDCSLVYGLRMFETHDKEPLSAHELCKSKKSSHQPKAKDTNQEKLYLLNIDLYGPMRVASIKRKSDNDDLGKLDTKADIGIFVGYAPANKAFRIYNTRKIIETIHVTFDELKVMASEQLSSGPELHSMTPVTSSSGLVSNLVSQQPSAASRAVILSNSPVSTSIDQEAPSSSTPSTQEQEQYPMISQGFVESPKTPIFRNDLLNESLHEESTHQGSSLNVRQNHTPFEHLGFRQEEGIDFEESFAPVARIGAIRIFIANVAHKNMTIFQMDVKTAFLNGKLKEEVYVSQPEGFIDQDNPSNVYKLKKALYGLKQAPRAWYDMLSSFLISQHFSKGAVDPTLFIRQVGNDLLLVQIYVDDIISAYTNTAMCNEFSNQMTTKFKMSMMGKMSFFLGLQISQSPRGIFINQSKYAFEIVKKYGMLSSDYVDTPMVKKSKLDEDLHGTPIDATLYRAYADADHVGCQDTRRSTSGSAQNMNATRAQQKALDDALVASADRLEFGKCNMRLKTDFKTKEATFQVVMDALDLTLFYRQVFKDLPLEQDILSFIRDLGHTGDITYLTDVNVDYLHQPWRAFAIVINKCLSDLLFQIEYKDAKKTNKMSFLDSQRSSLITSCDGVDTQSKVPDEQQQKTFGTYEGTSTKPGVLDVSPYESESKKESWGESEDDDGDNDNVGESDDHNDDNDDERTESDSDEIPDPNMTNVDQTEHEEKEYDDEFYEEEEEENIDDKEMMYAEEDDEVTKELYDDVNVNLGNKDIDMTIADQGIIDKYLASKMKEAVCGCSTANEQAQRRSSSLESIIPQSDVYSRRRIISLTRLKSMKKYDYGHLEEIEVRRDDQELYTFKEGDFKRLRLQDIEDMLLLLVQQRLTNLTIDE</sequence>
<feature type="signal peptide" evidence="3">
    <location>
        <begin position="1"/>
        <end position="23"/>
    </location>
</feature>
<accession>A0A6L2K6C8</accession>
<feature type="compositionally biased region" description="Low complexity" evidence="2">
    <location>
        <begin position="621"/>
        <end position="636"/>
    </location>
</feature>
<feature type="region of interest" description="Disordered" evidence="2">
    <location>
        <begin position="1070"/>
        <end position="1179"/>
    </location>
</feature>
<keyword evidence="1" id="KW-0175">Coiled coil</keyword>
<dbReference type="SUPFAM" id="SSF56672">
    <property type="entry name" value="DNA/RNA polymerases"/>
    <property type="match status" value="1"/>
</dbReference>
<dbReference type="InterPro" id="IPR013103">
    <property type="entry name" value="RVT_2"/>
</dbReference>
<feature type="compositionally biased region" description="Acidic residues" evidence="2">
    <location>
        <begin position="1115"/>
        <end position="1150"/>
    </location>
</feature>
<dbReference type="InterPro" id="IPR043502">
    <property type="entry name" value="DNA/RNA_pol_sf"/>
</dbReference>
<evidence type="ECO:0000256" key="1">
    <source>
        <dbReference type="SAM" id="Coils"/>
    </source>
</evidence>
<feature type="compositionally biased region" description="Polar residues" evidence="2">
    <location>
        <begin position="301"/>
        <end position="315"/>
    </location>
</feature>
<evidence type="ECO:0000259" key="5">
    <source>
        <dbReference type="Pfam" id="PF25597"/>
    </source>
</evidence>
<feature type="coiled-coil region" evidence="1">
    <location>
        <begin position="129"/>
        <end position="156"/>
    </location>
</feature>
<feature type="domain" description="Reverse transcriptase Ty1/copia-type" evidence="4">
    <location>
        <begin position="685"/>
        <end position="888"/>
    </location>
</feature>
<feature type="compositionally biased region" description="Acidic residues" evidence="2">
    <location>
        <begin position="1166"/>
        <end position="1179"/>
    </location>
</feature>
<feature type="domain" description="Retroviral polymerase SH3-like" evidence="5">
    <location>
        <begin position="523"/>
        <end position="570"/>
    </location>
</feature>
<organism evidence="6">
    <name type="scientific">Tanacetum cinerariifolium</name>
    <name type="common">Dalmatian daisy</name>
    <name type="synonym">Chrysanthemum cinerariifolium</name>
    <dbReference type="NCBI Taxonomy" id="118510"/>
    <lineage>
        <taxon>Eukaryota</taxon>
        <taxon>Viridiplantae</taxon>
        <taxon>Streptophyta</taxon>
        <taxon>Embryophyta</taxon>
        <taxon>Tracheophyta</taxon>
        <taxon>Spermatophyta</taxon>
        <taxon>Magnoliopsida</taxon>
        <taxon>eudicotyledons</taxon>
        <taxon>Gunneridae</taxon>
        <taxon>Pentapetalae</taxon>
        <taxon>asterids</taxon>
        <taxon>campanulids</taxon>
        <taxon>Asterales</taxon>
        <taxon>Asteraceae</taxon>
        <taxon>Asteroideae</taxon>
        <taxon>Anthemideae</taxon>
        <taxon>Anthemidinae</taxon>
        <taxon>Tanacetum</taxon>
    </lineage>
</organism>
<gene>
    <name evidence="6" type="ORF">Tci_016924</name>
</gene>
<dbReference type="InterPro" id="IPR057670">
    <property type="entry name" value="SH3_retrovirus"/>
</dbReference>
<feature type="region of interest" description="Disordered" evidence="2">
    <location>
        <begin position="615"/>
        <end position="636"/>
    </location>
</feature>